<reference evidence="6 7" key="1">
    <citation type="journal article" date="2020" name="Microorganisms">
        <title>Description of Komagataeibacter melaceti sp. nov. and Komagataeibacter melomenusus sp. nov. Isolated from Apple Cider Vinegar.</title>
        <authorList>
            <person name="Maric L."/>
            <person name="Cleenwerck I."/>
            <person name="Accetto T."/>
            <person name="Vandamme P."/>
            <person name="Trcek J."/>
        </authorList>
    </citation>
    <scope>NUCLEOTIDE SEQUENCE [LARGE SCALE GENOMIC DNA]</scope>
    <source>
        <strain evidence="6 7">AV436</strain>
    </source>
</reference>
<keyword evidence="7" id="KW-1185">Reference proteome</keyword>
<keyword evidence="2 5" id="KW-0732">Signal</keyword>
<name>A0ABX2ABA4_9PROT</name>
<dbReference type="EMBL" id="JABJWC010000006">
    <property type="protein sequence ID" value="NPC65583.1"/>
    <property type="molecule type" value="Genomic_DNA"/>
</dbReference>
<dbReference type="SUPFAM" id="SSF56235">
    <property type="entry name" value="N-terminal nucleophile aminohydrolases (Ntn hydrolases)"/>
    <property type="match status" value="1"/>
</dbReference>
<protein>
    <submittedName>
        <fullName evidence="6">Acylase</fullName>
    </submittedName>
</protein>
<dbReference type="Gene3D" id="2.30.120.10">
    <property type="match status" value="1"/>
</dbReference>
<proteinExistence type="inferred from homology"/>
<dbReference type="Pfam" id="PF01804">
    <property type="entry name" value="Penicil_amidase"/>
    <property type="match status" value="1"/>
</dbReference>
<dbReference type="InterPro" id="IPR023343">
    <property type="entry name" value="Penicillin_amidase_dom1"/>
</dbReference>
<evidence type="ECO:0000256" key="5">
    <source>
        <dbReference type="SAM" id="SignalP"/>
    </source>
</evidence>
<dbReference type="InterPro" id="IPR043146">
    <property type="entry name" value="Penicillin_amidase_N_B-knob"/>
</dbReference>
<dbReference type="PIRSF" id="PIRSF001227">
    <property type="entry name" value="Pen_acylase"/>
    <property type="match status" value="1"/>
</dbReference>
<dbReference type="RefSeq" id="WP_172155617.1">
    <property type="nucleotide sequence ID" value="NZ_JABJWC010000006.1"/>
</dbReference>
<comment type="similarity">
    <text evidence="1">Belongs to the peptidase S45 family.</text>
</comment>
<organism evidence="6 7">
    <name type="scientific">Komagataeibacter melomenusus</name>
    <dbReference type="NCBI Taxonomy" id="2766578"/>
    <lineage>
        <taxon>Bacteria</taxon>
        <taxon>Pseudomonadati</taxon>
        <taxon>Pseudomonadota</taxon>
        <taxon>Alphaproteobacteria</taxon>
        <taxon>Acetobacterales</taxon>
        <taxon>Acetobacteraceae</taxon>
        <taxon>Komagataeibacter</taxon>
    </lineage>
</organism>
<dbReference type="Gene3D" id="1.10.1400.10">
    <property type="match status" value="1"/>
</dbReference>
<keyword evidence="3" id="KW-0378">Hydrolase</keyword>
<dbReference type="PANTHER" id="PTHR34218:SF3">
    <property type="entry name" value="ACYL-HOMOSERINE LACTONE ACYLASE PVDQ"/>
    <property type="match status" value="1"/>
</dbReference>
<dbReference type="InterPro" id="IPR014395">
    <property type="entry name" value="Pen/GL7ACA/AHL_acylase"/>
</dbReference>
<feature type="signal peptide" evidence="5">
    <location>
        <begin position="1"/>
        <end position="27"/>
    </location>
</feature>
<dbReference type="InterPro" id="IPR043147">
    <property type="entry name" value="Penicillin_amidase_A-knob"/>
</dbReference>
<evidence type="ECO:0000313" key="6">
    <source>
        <dbReference type="EMBL" id="NPC65583.1"/>
    </source>
</evidence>
<gene>
    <name evidence="6" type="ORF">HNW77_04025</name>
</gene>
<comment type="caution">
    <text evidence="6">The sequence shown here is derived from an EMBL/GenBank/DDBJ whole genome shotgun (WGS) entry which is preliminary data.</text>
</comment>
<dbReference type="Gene3D" id="1.10.439.10">
    <property type="entry name" value="Penicillin Amidohydrolase, domain 1"/>
    <property type="match status" value="1"/>
</dbReference>
<evidence type="ECO:0000256" key="1">
    <source>
        <dbReference type="ARBA" id="ARBA00006586"/>
    </source>
</evidence>
<dbReference type="Gene3D" id="3.60.20.10">
    <property type="entry name" value="Glutamine Phosphoribosylpyrophosphate, subunit 1, domain 1"/>
    <property type="match status" value="1"/>
</dbReference>
<feature type="chain" id="PRO_5045461281" evidence="5">
    <location>
        <begin position="28"/>
        <end position="705"/>
    </location>
</feature>
<accession>A0ABX2ABA4</accession>
<sequence length="705" mass="77732">MKFSHKWKLTLYLGACLAVMGAGGAHGASPVASTGQQNEILWDTFGVPHIYASTEAGSFYGFGWAQTHSHGNILLRLYGTARGRAAEYWGEKEEESDRWVLGNGVYKRASEFYHHQPASFRKDLDAFAQGINDYAASHPADIADDVKAVLPVSGIDVVAHGLRLMNYVYIAEERKMLGDPPARKAGGSNAWAIGSSRTTDGHAVLLANPHLPWSTPFFTYYEAQMNGPGFSIYGATQVGLPILRFAFTKDVAFTNTVNTILGAVRFRLTPDGDGYRLDGRKKAYATKTLSYKVKLADGTLATRSFVQRYAKQGPVFDEADGTPVALYVAGLDRPGMLKQYWDMARAHDFGEFQAAIRKLQVPMFNIVYADHDGHVMYLDNGILPKHKNGDFNYWNNLVPGDRSDNIPDGIVPYDSMPKVIDPPAGFVQNANDPPWVSTYPRVLDPKAYPAYVAQTGPMSFRAQMSTRMLAGDEKMSFDDIVARKLNTHSLLAERILPELLAAAGKDRRAEVKAAVKILKNWDMADDATSRGALLFETWARLFMGPKFADFNGFGRQWSLDDPISTPSGLGDRAHAVDLLAQAATETRKLYGAMDRPFGEVSRFHLNDVDLPGNGGFGNTGIFRTITWGPMKNGERTPLHGETWVSLVSFSAPMQAKGLLSYGNSSQPGSPHHSDQLSYLSSKTLRDLWLSRDDVEKHVESVDKLP</sequence>
<dbReference type="InterPro" id="IPR002692">
    <property type="entry name" value="S45"/>
</dbReference>
<dbReference type="PANTHER" id="PTHR34218">
    <property type="entry name" value="PEPTIDASE S45 PENICILLIN AMIDASE"/>
    <property type="match status" value="1"/>
</dbReference>
<evidence type="ECO:0000313" key="7">
    <source>
        <dbReference type="Proteomes" id="UP000623090"/>
    </source>
</evidence>
<evidence type="ECO:0000256" key="3">
    <source>
        <dbReference type="ARBA" id="ARBA00022801"/>
    </source>
</evidence>
<evidence type="ECO:0000256" key="4">
    <source>
        <dbReference type="ARBA" id="ARBA00023145"/>
    </source>
</evidence>
<evidence type="ECO:0000256" key="2">
    <source>
        <dbReference type="ARBA" id="ARBA00022729"/>
    </source>
</evidence>
<keyword evidence="4" id="KW-0865">Zymogen</keyword>
<dbReference type="Proteomes" id="UP000623090">
    <property type="component" value="Unassembled WGS sequence"/>
</dbReference>
<dbReference type="InterPro" id="IPR029055">
    <property type="entry name" value="Ntn_hydrolases_N"/>
</dbReference>